<sequence length="180" mass="19943">MKKILIVLLAMVFAFSLAACGGGGDKDGDSGKDKKAERVTTASGAISVEALDMPDYITKAQDDDEDILMAKEGEGYGVGDYVLISGISKDDETSLSYPSYVKGQEYTLDMLLSDFQNKNSYKTYTKTKIGDQEYVLLDEDSNRYYYTVTNNYPVLIQVIGESMQDNEAVTKSLESIQYNY</sequence>
<feature type="signal peptide" evidence="1">
    <location>
        <begin position="1"/>
        <end position="18"/>
    </location>
</feature>
<keyword evidence="3" id="KW-1185">Reference proteome</keyword>
<dbReference type="PROSITE" id="PS51257">
    <property type="entry name" value="PROKAR_LIPOPROTEIN"/>
    <property type="match status" value="1"/>
</dbReference>
<organism evidence="2 3">
    <name type="scientific">Lentihominibacter faecis</name>
    <dbReference type="NCBI Taxonomy" id="2764712"/>
    <lineage>
        <taxon>Bacteria</taxon>
        <taxon>Bacillati</taxon>
        <taxon>Bacillota</taxon>
        <taxon>Clostridia</taxon>
        <taxon>Peptostreptococcales</taxon>
        <taxon>Anaerovoracaceae</taxon>
        <taxon>Lentihominibacter</taxon>
    </lineage>
</organism>
<evidence type="ECO:0008006" key="4">
    <source>
        <dbReference type="Google" id="ProtNLM"/>
    </source>
</evidence>
<comment type="caution">
    <text evidence="2">The sequence shown here is derived from an EMBL/GenBank/DDBJ whole genome shotgun (WGS) entry which is preliminary data.</text>
</comment>
<evidence type="ECO:0000313" key="2">
    <source>
        <dbReference type="EMBL" id="MBC5999197.1"/>
    </source>
</evidence>
<dbReference type="RefSeq" id="WP_249286657.1">
    <property type="nucleotide sequence ID" value="NZ_JACRWC010000054.1"/>
</dbReference>
<reference evidence="2" key="1">
    <citation type="submission" date="2020-08" db="EMBL/GenBank/DDBJ databases">
        <authorList>
            <person name="Liu C."/>
            <person name="Sun Q."/>
        </authorList>
    </citation>
    <scope>NUCLEOTIDE SEQUENCE</scope>
    <source>
        <strain evidence="2">BX16</strain>
    </source>
</reference>
<protein>
    <recommendedName>
        <fullName evidence="4">DUF4367 domain-containing protein</fullName>
    </recommendedName>
</protein>
<dbReference type="AlphaFoldDB" id="A0A923SLK4"/>
<accession>A0A923SLK4</accession>
<dbReference type="EMBL" id="JACRWC010000054">
    <property type="protein sequence ID" value="MBC5999197.1"/>
    <property type="molecule type" value="Genomic_DNA"/>
</dbReference>
<evidence type="ECO:0000256" key="1">
    <source>
        <dbReference type="SAM" id="SignalP"/>
    </source>
</evidence>
<evidence type="ECO:0000313" key="3">
    <source>
        <dbReference type="Proteomes" id="UP000644115"/>
    </source>
</evidence>
<keyword evidence="1" id="KW-0732">Signal</keyword>
<dbReference type="Proteomes" id="UP000644115">
    <property type="component" value="Unassembled WGS sequence"/>
</dbReference>
<feature type="chain" id="PRO_5039061471" description="DUF4367 domain-containing protein" evidence="1">
    <location>
        <begin position="19"/>
        <end position="180"/>
    </location>
</feature>
<gene>
    <name evidence="2" type="ORF">H8876_04205</name>
</gene>
<proteinExistence type="predicted"/>
<name>A0A923SLK4_9FIRM</name>